<dbReference type="EMBL" id="JBFOLJ010000003">
    <property type="protein sequence ID" value="KAL2549269.1"/>
    <property type="molecule type" value="Genomic_DNA"/>
</dbReference>
<accession>A0ABD1WHW0</accession>
<dbReference type="Proteomes" id="UP001604277">
    <property type="component" value="Unassembled WGS sequence"/>
</dbReference>
<dbReference type="AlphaFoldDB" id="A0ABD1WHW0"/>
<reference evidence="2" key="1">
    <citation type="submission" date="2024-07" db="EMBL/GenBank/DDBJ databases">
        <title>Two chromosome-level genome assemblies of Korean endemic species Abeliophyllum distichum and Forsythia ovata (Oleaceae).</title>
        <authorList>
            <person name="Jang H."/>
        </authorList>
    </citation>
    <scope>NUCLEOTIDE SEQUENCE [LARGE SCALE GENOMIC DNA]</scope>
</reference>
<organism evidence="1 2">
    <name type="scientific">Forsythia ovata</name>
    <dbReference type="NCBI Taxonomy" id="205694"/>
    <lineage>
        <taxon>Eukaryota</taxon>
        <taxon>Viridiplantae</taxon>
        <taxon>Streptophyta</taxon>
        <taxon>Embryophyta</taxon>
        <taxon>Tracheophyta</taxon>
        <taxon>Spermatophyta</taxon>
        <taxon>Magnoliopsida</taxon>
        <taxon>eudicotyledons</taxon>
        <taxon>Gunneridae</taxon>
        <taxon>Pentapetalae</taxon>
        <taxon>asterids</taxon>
        <taxon>lamiids</taxon>
        <taxon>Lamiales</taxon>
        <taxon>Oleaceae</taxon>
        <taxon>Forsythieae</taxon>
        <taxon>Forsythia</taxon>
    </lineage>
</organism>
<evidence type="ECO:0000313" key="1">
    <source>
        <dbReference type="EMBL" id="KAL2549269.1"/>
    </source>
</evidence>
<gene>
    <name evidence="1" type="ORF">Fot_10799</name>
</gene>
<keyword evidence="2" id="KW-1185">Reference proteome</keyword>
<comment type="caution">
    <text evidence="1">The sequence shown here is derived from an EMBL/GenBank/DDBJ whole genome shotgun (WGS) entry which is preliminary data.</text>
</comment>
<evidence type="ECO:0000313" key="2">
    <source>
        <dbReference type="Proteomes" id="UP001604277"/>
    </source>
</evidence>
<proteinExistence type="predicted"/>
<name>A0ABD1WHW0_9LAMI</name>
<sequence>MDVSGFDDTISVHTGEVTTDRRIDVSDEPIEGVEEIVESVGIESIHFPSVDVRMCQSICGSSLIECQHKAFAFNAGSETSNVSYFFLPLQQDYIAFEKQSALSALTVSDIYLIHYSAASMTSQIKLIPDISPGQTSWTAKVVVAEKTMAITGQHSPVKYQNMVLVDPQVLLD</sequence>
<protein>
    <submittedName>
        <fullName evidence="1">Uncharacterized protein</fullName>
    </submittedName>
</protein>